<reference evidence="2" key="1">
    <citation type="submission" date="2016-10" db="EMBL/GenBank/DDBJ databases">
        <authorList>
            <person name="Varghese N."/>
            <person name="Submissions S."/>
        </authorList>
    </citation>
    <scope>NUCLEOTIDE SEQUENCE [LARGE SCALE GENOMIC DNA]</scope>
    <source>
        <strain evidence="2">DSM 17453</strain>
    </source>
</reference>
<dbReference type="AlphaFoldDB" id="A0A1H7XIP6"/>
<evidence type="ECO:0000313" key="2">
    <source>
        <dbReference type="Proteomes" id="UP000199450"/>
    </source>
</evidence>
<dbReference type="RefSeq" id="WP_089999086.1">
    <property type="nucleotide sequence ID" value="NZ_FOBV01000002.1"/>
</dbReference>
<keyword evidence="2" id="KW-1185">Reference proteome</keyword>
<dbReference type="EMBL" id="FOBV01000002">
    <property type="protein sequence ID" value="SEM33047.1"/>
    <property type="molecule type" value="Genomic_DNA"/>
</dbReference>
<gene>
    <name evidence="1" type="ORF">SAMN05421856_102438</name>
</gene>
<protein>
    <recommendedName>
        <fullName evidence="3">CRISPR-associated protein Cas2</fullName>
    </recommendedName>
</protein>
<dbReference type="Proteomes" id="UP000199450">
    <property type="component" value="Unassembled WGS sequence"/>
</dbReference>
<dbReference type="OrthoDB" id="2656750at2"/>
<dbReference type="SUPFAM" id="SSF143430">
    <property type="entry name" value="TTP0101/SSO1404-like"/>
    <property type="match status" value="1"/>
</dbReference>
<evidence type="ECO:0000313" key="1">
    <source>
        <dbReference type="EMBL" id="SEM33047.1"/>
    </source>
</evidence>
<evidence type="ECO:0008006" key="3">
    <source>
        <dbReference type="Google" id="ProtNLM"/>
    </source>
</evidence>
<accession>A0A1H7XIP6</accession>
<organism evidence="1 2">
    <name type="scientific">Chryseobacterium taichungense</name>
    <dbReference type="NCBI Taxonomy" id="295069"/>
    <lineage>
        <taxon>Bacteria</taxon>
        <taxon>Pseudomonadati</taxon>
        <taxon>Bacteroidota</taxon>
        <taxon>Flavobacteriia</taxon>
        <taxon>Flavobacteriales</taxon>
        <taxon>Weeksellaceae</taxon>
        <taxon>Chryseobacterium group</taxon>
        <taxon>Chryseobacterium</taxon>
    </lineage>
</organism>
<dbReference type="STRING" id="295069.SAMN05421856_102438"/>
<name>A0A1H7XIP6_9FLAO</name>
<sequence>MSCYIINYDLNNSKDYESLFKAIKSYGTWAKVLKSCWAIVTTKTAAEVRNHLASVMDSDDGLFVVKSGGEGAWRNLDPTVSDWLKKNL</sequence>
<proteinExistence type="predicted"/>